<dbReference type="AlphaFoldDB" id="X1QH83"/>
<feature type="non-terminal residue" evidence="1">
    <location>
        <position position="192"/>
    </location>
</feature>
<accession>X1QH83</accession>
<name>X1QH83_9ZZZZ</name>
<dbReference type="EMBL" id="BARV01039116">
    <property type="protein sequence ID" value="GAI54176.1"/>
    <property type="molecule type" value="Genomic_DNA"/>
</dbReference>
<proteinExistence type="predicted"/>
<organism evidence="1">
    <name type="scientific">marine sediment metagenome</name>
    <dbReference type="NCBI Taxonomy" id="412755"/>
    <lineage>
        <taxon>unclassified sequences</taxon>
        <taxon>metagenomes</taxon>
        <taxon>ecological metagenomes</taxon>
    </lineage>
</organism>
<reference evidence="1" key="1">
    <citation type="journal article" date="2014" name="Front. Microbiol.">
        <title>High frequency of phylogenetically diverse reductive dehalogenase-homologous genes in deep subseafloor sedimentary metagenomes.</title>
        <authorList>
            <person name="Kawai M."/>
            <person name="Futagami T."/>
            <person name="Toyoda A."/>
            <person name="Takaki Y."/>
            <person name="Nishi S."/>
            <person name="Hori S."/>
            <person name="Arai W."/>
            <person name="Tsubouchi T."/>
            <person name="Morono Y."/>
            <person name="Uchiyama I."/>
            <person name="Ito T."/>
            <person name="Fujiyama A."/>
            <person name="Inagaki F."/>
            <person name="Takami H."/>
        </authorList>
    </citation>
    <scope>NUCLEOTIDE SEQUENCE</scope>
    <source>
        <strain evidence="1">Expedition CK06-06</strain>
    </source>
</reference>
<gene>
    <name evidence="1" type="ORF">S06H3_60048</name>
</gene>
<protein>
    <submittedName>
        <fullName evidence="1">Uncharacterized protein</fullName>
    </submittedName>
</protein>
<evidence type="ECO:0000313" key="1">
    <source>
        <dbReference type="EMBL" id="GAI54176.1"/>
    </source>
</evidence>
<comment type="caution">
    <text evidence="1">The sequence shown here is derived from an EMBL/GenBank/DDBJ whole genome shotgun (WGS) entry which is preliminary data.</text>
</comment>
<feature type="non-terminal residue" evidence="1">
    <location>
        <position position="1"/>
    </location>
</feature>
<sequence>LFKDGDFHNPLENFQVPFWGTVPKGIYFNLCDRRIPVDRNYILEREEAEDFTEFYRKSLRFTDDRRMFIALERFSLAYEKKRFEDNIIDYVIALEALFGTTRNRIGMEIRLKSGFLVEDSKEKITEIYKFMRDLYGLRSKIVHGDEIKIPMKIGKEDYYSEYRLKPAIIKIFREIISAFFDEERRGDKEKIF</sequence>